<dbReference type="Proteomes" id="UP001281410">
    <property type="component" value="Unassembled WGS sequence"/>
</dbReference>
<protein>
    <recommendedName>
        <fullName evidence="1">Transposase-associated domain-containing protein</fullName>
    </recommendedName>
</protein>
<evidence type="ECO:0000313" key="3">
    <source>
        <dbReference type="Proteomes" id="UP001281410"/>
    </source>
</evidence>
<dbReference type="InterPro" id="IPR029480">
    <property type="entry name" value="Transpos_assoc"/>
</dbReference>
<reference evidence="2" key="1">
    <citation type="journal article" date="2023" name="Plant J.">
        <title>Genome sequences and population genomics provide insights into the demographic history, inbreeding, and mutation load of two 'living fossil' tree species of Dipteronia.</title>
        <authorList>
            <person name="Feng Y."/>
            <person name="Comes H.P."/>
            <person name="Chen J."/>
            <person name="Zhu S."/>
            <person name="Lu R."/>
            <person name="Zhang X."/>
            <person name="Li P."/>
            <person name="Qiu J."/>
            <person name="Olsen K.M."/>
            <person name="Qiu Y."/>
        </authorList>
    </citation>
    <scope>NUCLEOTIDE SEQUENCE</scope>
    <source>
        <strain evidence="2">NBL</strain>
    </source>
</reference>
<accession>A0AAE0DT75</accession>
<dbReference type="Pfam" id="PF13963">
    <property type="entry name" value="Transpos_assoc"/>
    <property type="match status" value="1"/>
</dbReference>
<proteinExistence type="predicted"/>
<keyword evidence="3" id="KW-1185">Reference proteome</keyword>
<gene>
    <name evidence="2" type="ORF">Dsin_032464</name>
</gene>
<feature type="domain" description="Transposase-associated" evidence="1">
    <location>
        <begin position="3"/>
        <end position="76"/>
    </location>
</feature>
<dbReference type="AlphaFoldDB" id="A0AAE0DT75"/>
<evidence type="ECO:0000259" key="1">
    <source>
        <dbReference type="Pfam" id="PF13963"/>
    </source>
</evidence>
<dbReference type="PANTHER" id="PTHR10775:SF185">
    <property type="entry name" value="OS08G0208400 PROTEIN"/>
    <property type="match status" value="1"/>
</dbReference>
<evidence type="ECO:0000313" key="2">
    <source>
        <dbReference type="EMBL" id="KAK3185178.1"/>
    </source>
</evidence>
<dbReference type="PANTHER" id="PTHR10775">
    <property type="entry name" value="OS08G0208400 PROTEIN"/>
    <property type="match status" value="1"/>
</dbReference>
<organism evidence="2 3">
    <name type="scientific">Dipteronia sinensis</name>
    <dbReference type="NCBI Taxonomy" id="43782"/>
    <lineage>
        <taxon>Eukaryota</taxon>
        <taxon>Viridiplantae</taxon>
        <taxon>Streptophyta</taxon>
        <taxon>Embryophyta</taxon>
        <taxon>Tracheophyta</taxon>
        <taxon>Spermatophyta</taxon>
        <taxon>Magnoliopsida</taxon>
        <taxon>eudicotyledons</taxon>
        <taxon>Gunneridae</taxon>
        <taxon>Pentapetalae</taxon>
        <taxon>rosids</taxon>
        <taxon>malvids</taxon>
        <taxon>Sapindales</taxon>
        <taxon>Sapindaceae</taxon>
        <taxon>Hippocastanoideae</taxon>
        <taxon>Acereae</taxon>
        <taxon>Dipteronia</taxon>
    </lineage>
</organism>
<name>A0AAE0DT75_9ROSI</name>
<dbReference type="EMBL" id="JANJYJ010000010">
    <property type="protein sequence ID" value="KAK3185178.1"/>
    <property type="molecule type" value="Genomic_DNA"/>
</dbReference>
<sequence length="305" mass="35420">MDKSWIWSHNRLSKEYRDGIQSFIDVARNHLDHYNKTLCPCKDCLNTRSHNIPTIKAHLREHGFSRRYGTWIFHGEKIDHINENLNEETVDLGDNEGENDDDDYYIGMLNDALRPMDTNVDMGLGESTNDSNNDLPDGDGDKFDDLFAAATQELYAGCTKFSVLSFIVKLMHIKVLNHWSNKSFDLLLQFLKDVLPQGSNIPLSYYNAKKMLRDMGLAYESIHACKHDCALFWKEHAGADKCPSCNESRYQIDDGKGKQIQHKILRYFPLKSRLQRLFMSRHTASDMRWHKEKRVEQEGVFKTPI</sequence>
<comment type="caution">
    <text evidence="2">The sequence shown here is derived from an EMBL/GenBank/DDBJ whole genome shotgun (WGS) entry which is preliminary data.</text>
</comment>